<name>A0A8I3A2Z0_9AGAM</name>
<protein>
    <submittedName>
        <fullName evidence="1">Uncharacterized protein</fullName>
    </submittedName>
</protein>
<keyword evidence="2" id="KW-1185">Reference proteome</keyword>
<sequence>MDRSPGSLKMAKAFLEFASALNIPIVLTTILNHACNLAFTQRPNYSYLRTILENTTTPTDVPSLLPIPDSYSPISMPDAPSPKPIIFAPDNKMESKAIEGTPYRR</sequence>
<evidence type="ECO:0000313" key="2">
    <source>
        <dbReference type="Proteomes" id="UP000683000"/>
    </source>
</evidence>
<evidence type="ECO:0000313" key="1">
    <source>
        <dbReference type="EMBL" id="KAG6369781.1"/>
    </source>
</evidence>
<gene>
    <name evidence="1" type="ORF">JVT61DRAFT_13542</name>
</gene>
<comment type="caution">
    <text evidence="1">The sequence shown here is derived from an EMBL/GenBank/DDBJ whole genome shotgun (WGS) entry which is preliminary data.</text>
</comment>
<reference evidence="1" key="1">
    <citation type="submission" date="2021-03" db="EMBL/GenBank/DDBJ databases">
        <title>Evolutionary innovations through gain and loss of genes in the ectomycorrhizal Boletales.</title>
        <authorList>
            <person name="Wu G."/>
            <person name="Miyauchi S."/>
            <person name="Morin E."/>
            <person name="Yang Z.-L."/>
            <person name="Xu J."/>
            <person name="Martin F.M."/>
        </authorList>
    </citation>
    <scope>NUCLEOTIDE SEQUENCE</scope>
    <source>
        <strain evidence="1">BR01</strain>
    </source>
</reference>
<accession>A0A8I3A2Z0</accession>
<organism evidence="1 2">
    <name type="scientific">Boletus reticuloceps</name>
    <dbReference type="NCBI Taxonomy" id="495285"/>
    <lineage>
        <taxon>Eukaryota</taxon>
        <taxon>Fungi</taxon>
        <taxon>Dikarya</taxon>
        <taxon>Basidiomycota</taxon>
        <taxon>Agaricomycotina</taxon>
        <taxon>Agaricomycetes</taxon>
        <taxon>Agaricomycetidae</taxon>
        <taxon>Boletales</taxon>
        <taxon>Boletineae</taxon>
        <taxon>Boletaceae</taxon>
        <taxon>Boletoideae</taxon>
        <taxon>Boletus</taxon>
    </lineage>
</organism>
<proteinExistence type="predicted"/>
<dbReference type="EMBL" id="JAGFBS010000065">
    <property type="protein sequence ID" value="KAG6369781.1"/>
    <property type="molecule type" value="Genomic_DNA"/>
</dbReference>
<dbReference type="AlphaFoldDB" id="A0A8I3A2Z0"/>
<dbReference type="Proteomes" id="UP000683000">
    <property type="component" value="Unassembled WGS sequence"/>
</dbReference>